<dbReference type="PRINTS" id="PR00081">
    <property type="entry name" value="GDHRDH"/>
</dbReference>
<organism evidence="4 5">
    <name type="scientific">Lactobacillus rodentium</name>
    <dbReference type="NCBI Taxonomy" id="947835"/>
    <lineage>
        <taxon>Bacteria</taxon>
        <taxon>Bacillati</taxon>
        <taxon>Bacillota</taxon>
        <taxon>Bacilli</taxon>
        <taxon>Lactobacillales</taxon>
        <taxon>Lactobacillaceae</taxon>
        <taxon>Lactobacillus</taxon>
    </lineage>
</organism>
<dbReference type="FunFam" id="3.40.50.720:FF:000173">
    <property type="entry name" value="3-oxoacyl-[acyl-carrier protein] reductase"/>
    <property type="match status" value="1"/>
</dbReference>
<evidence type="ECO:0000313" key="4">
    <source>
        <dbReference type="EMBL" id="GBG05458.1"/>
    </source>
</evidence>
<comment type="caution">
    <text evidence="4">The sequence shown here is derived from an EMBL/GenBank/DDBJ whole genome shotgun (WGS) entry which is preliminary data.</text>
</comment>
<dbReference type="InterPro" id="IPR002347">
    <property type="entry name" value="SDR_fam"/>
</dbReference>
<dbReference type="PROSITE" id="PS00061">
    <property type="entry name" value="ADH_SHORT"/>
    <property type="match status" value="1"/>
</dbReference>
<keyword evidence="2" id="KW-0560">Oxidoreductase</keyword>
<dbReference type="OrthoDB" id="9803333at2"/>
<dbReference type="PANTHER" id="PTHR42879:SF2">
    <property type="entry name" value="3-OXOACYL-[ACYL-CARRIER-PROTEIN] REDUCTASE FABG"/>
    <property type="match status" value="1"/>
</dbReference>
<dbReference type="Proteomes" id="UP000257317">
    <property type="component" value="Unassembled WGS sequence"/>
</dbReference>
<dbReference type="GO" id="GO:0016491">
    <property type="term" value="F:oxidoreductase activity"/>
    <property type="evidence" value="ECO:0007669"/>
    <property type="project" value="UniProtKB-KW"/>
</dbReference>
<dbReference type="InterPro" id="IPR020904">
    <property type="entry name" value="Sc_DH/Rdtase_CS"/>
</dbReference>
<dbReference type="AlphaFoldDB" id="A0A2Z6T9W5"/>
<name>A0A2Z6T9W5_9LACO</name>
<dbReference type="NCBIfam" id="NF009466">
    <property type="entry name" value="PRK12826.1-2"/>
    <property type="match status" value="1"/>
</dbReference>
<dbReference type="PANTHER" id="PTHR42879">
    <property type="entry name" value="3-OXOACYL-(ACYL-CARRIER-PROTEIN) REDUCTASE"/>
    <property type="match status" value="1"/>
</dbReference>
<dbReference type="Gene3D" id="3.40.50.720">
    <property type="entry name" value="NAD(P)-binding Rossmann-like Domain"/>
    <property type="match status" value="1"/>
</dbReference>
<dbReference type="GO" id="GO:0032787">
    <property type="term" value="P:monocarboxylic acid metabolic process"/>
    <property type="evidence" value="ECO:0007669"/>
    <property type="project" value="UniProtKB-ARBA"/>
</dbReference>
<proteinExistence type="inferred from homology"/>
<dbReference type="PRINTS" id="PR00080">
    <property type="entry name" value="SDRFAMILY"/>
</dbReference>
<dbReference type="RefSeq" id="WP_117118786.1">
    <property type="nucleotide sequence ID" value="NZ_BFBY01000014.1"/>
</dbReference>
<dbReference type="InterPro" id="IPR036291">
    <property type="entry name" value="NAD(P)-bd_dom_sf"/>
</dbReference>
<keyword evidence="5" id="KW-1185">Reference proteome</keyword>
<dbReference type="SMART" id="SM00822">
    <property type="entry name" value="PKS_KR"/>
    <property type="match status" value="1"/>
</dbReference>
<evidence type="ECO:0000259" key="3">
    <source>
        <dbReference type="SMART" id="SM00822"/>
    </source>
</evidence>
<evidence type="ECO:0000256" key="2">
    <source>
        <dbReference type="ARBA" id="ARBA00023002"/>
    </source>
</evidence>
<dbReference type="InterPro" id="IPR050259">
    <property type="entry name" value="SDR"/>
</dbReference>
<protein>
    <submittedName>
        <fullName evidence="4">3-oxoacyl-ACP reductase</fullName>
    </submittedName>
</protein>
<comment type="similarity">
    <text evidence="1">Belongs to the short-chain dehydrogenases/reductases (SDR) family.</text>
</comment>
<evidence type="ECO:0000313" key="5">
    <source>
        <dbReference type="Proteomes" id="UP000257317"/>
    </source>
</evidence>
<feature type="domain" description="Ketoreductase" evidence="3">
    <location>
        <begin position="6"/>
        <end position="183"/>
    </location>
</feature>
<reference evidence="5" key="1">
    <citation type="submission" date="2018-03" db="EMBL/GenBank/DDBJ databases">
        <title>New taxa in the Lactobacillus gasseri group.</title>
        <authorList>
            <person name="Tanizawa Y."/>
            <person name="Tohno M."/>
            <person name="Endo A."/>
            <person name="Arita M."/>
        </authorList>
    </citation>
    <scope>NUCLEOTIDE SEQUENCE [LARGE SCALE GENOMIC DNA]</scope>
    <source>
        <strain evidence="5">DSM 24759</strain>
    </source>
</reference>
<sequence length="242" mass="26492">MELKDKVVLITGSTHGIGSAMALEFAKHGAKVLLNGRKELPAELADNLNKISTDYNYLQADLANTDLKDFTEEAWSIYGQIDVLVNNAGLNRDKMFIGMKENDFDQVIDLDLKVPFFLSKHIIKKMNKRRIGSIINLSSIVGIHGNAGQANYAAAKAGLIGLTKSIAREGAMRNIRVNSIAPGMIDTQMTAALSERVQKNILEQIPLKRFGNPDEVAQTAIFLAQNDYITGQNIVVDGGMTM</sequence>
<gene>
    <name evidence="4" type="primary">fabG</name>
    <name evidence="4" type="ORF">LrDSM24759_13720</name>
</gene>
<dbReference type="Pfam" id="PF13561">
    <property type="entry name" value="adh_short_C2"/>
    <property type="match status" value="1"/>
</dbReference>
<evidence type="ECO:0000256" key="1">
    <source>
        <dbReference type="ARBA" id="ARBA00006484"/>
    </source>
</evidence>
<accession>A0A2Z6T9W5</accession>
<dbReference type="InterPro" id="IPR057326">
    <property type="entry name" value="KR_dom"/>
</dbReference>
<dbReference type="SUPFAM" id="SSF51735">
    <property type="entry name" value="NAD(P)-binding Rossmann-fold domains"/>
    <property type="match status" value="1"/>
</dbReference>
<dbReference type="EMBL" id="BFBY01000014">
    <property type="protein sequence ID" value="GBG05458.1"/>
    <property type="molecule type" value="Genomic_DNA"/>
</dbReference>